<name>A0A2C6DJL4_9GAMM</name>
<keyword evidence="3" id="KW-1185">Reference proteome</keyword>
<dbReference type="EMBL" id="PDDX01000001">
    <property type="protein sequence ID" value="PHI28522.1"/>
    <property type="molecule type" value="Genomic_DNA"/>
</dbReference>
<organism evidence="1 3">
    <name type="scientific">Budvicia aquatica</name>
    <dbReference type="NCBI Taxonomy" id="82979"/>
    <lineage>
        <taxon>Bacteria</taxon>
        <taxon>Pseudomonadati</taxon>
        <taxon>Pseudomonadota</taxon>
        <taxon>Gammaproteobacteria</taxon>
        <taxon>Enterobacterales</taxon>
        <taxon>Budviciaceae</taxon>
        <taxon>Budvicia</taxon>
    </lineage>
</organism>
<accession>A0A2C6DJL4</accession>
<dbReference type="Proteomes" id="UP000373449">
    <property type="component" value="Unassembled WGS sequence"/>
</dbReference>
<evidence type="ECO:0000313" key="3">
    <source>
        <dbReference type="Proteomes" id="UP000224974"/>
    </source>
</evidence>
<gene>
    <name evidence="1" type="ORF">CRN84_03840</name>
    <name evidence="2" type="ORF">NCTC12282_01375</name>
</gene>
<proteinExistence type="predicted"/>
<evidence type="ECO:0000313" key="1">
    <source>
        <dbReference type="EMBL" id="PHI28522.1"/>
    </source>
</evidence>
<dbReference type="EMBL" id="CAADJA010000002">
    <property type="protein sequence ID" value="VFS46466.1"/>
    <property type="molecule type" value="Genomic_DNA"/>
</dbReference>
<dbReference type="RefSeq" id="WP_029093775.1">
    <property type="nucleotide sequence ID" value="NZ_CAADJA010000002.1"/>
</dbReference>
<reference evidence="1" key="2">
    <citation type="submission" date="2017-09" db="EMBL/GenBank/DDBJ databases">
        <title>FDA dAtabase for Regulatory Grade micrObial Sequences (FDA-ARGOS): Supporting development and validation of Infectious Disease Dx tests.</title>
        <authorList>
            <person name="Minogue T."/>
            <person name="Wolcott M."/>
            <person name="Wasieloski L."/>
            <person name="Aguilar W."/>
            <person name="Moore D."/>
            <person name="Tallon L.J."/>
            <person name="Sadzewicz L."/>
            <person name="Ott S."/>
            <person name="Zhao X."/>
            <person name="Nagaraj S."/>
            <person name="Vavikolanu K."/>
            <person name="Aluvathingal J."/>
            <person name="Nadendla S."/>
            <person name="Sichtig H."/>
        </authorList>
    </citation>
    <scope>NUCLEOTIDE SEQUENCE</scope>
    <source>
        <strain evidence="1">FDAARGOS_387</strain>
    </source>
</reference>
<reference evidence="2 4" key="3">
    <citation type="submission" date="2019-03" db="EMBL/GenBank/DDBJ databases">
        <authorList>
            <consortium name="Pathogen Informatics"/>
        </authorList>
    </citation>
    <scope>NUCLEOTIDE SEQUENCE [LARGE SCALE GENOMIC DNA]</scope>
    <source>
        <strain evidence="2 4">NCTC12282</strain>
    </source>
</reference>
<evidence type="ECO:0000313" key="2">
    <source>
        <dbReference type="EMBL" id="VFS46466.1"/>
    </source>
</evidence>
<dbReference type="Proteomes" id="UP000224974">
    <property type="component" value="Unassembled WGS sequence"/>
</dbReference>
<dbReference type="AlphaFoldDB" id="A0A2C6DJL4"/>
<sequence length="135" mass="15088">MDDAVKVIPSALVNNQPAVVKRMMLVVNLKVAIITYYVKGYADKAYLDGGILAERLKDLSIDKLNLFNIAKSVPHPSLPKGSGTWNGHIHQAEGRQRGLRFAITAYDKEKYKSPKIPKALQELSYAKMPVKPKKR</sequence>
<evidence type="ECO:0000313" key="4">
    <source>
        <dbReference type="Proteomes" id="UP000373449"/>
    </source>
</evidence>
<reference evidence="3" key="1">
    <citation type="submission" date="2017-09" db="EMBL/GenBank/DDBJ databases">
        <title>FDA dAtabase for Regulatory Grade micrObial Sequences (FDA-ARGOS): Supporting development and validation of Infectious Disease Dx tests.</title>
        <authorList>
            <person name="Minogue T."/>
            <person name="Wolcott M."/>
            <person name="Wasieloski L."/>
            <person name="Aguilar W."/>
            <person name="Moore D."/>
            <person name="Tallon L."/>
            <person name="Sadzewicz L."/>
            <person name="Ott S."/>
            <person name="Zhao X."/>
            <person name="Nagaraj S."/>
            <person name="Vavikolanu K."/>
            <person name="Aluvathingal J."/>
            <person name="Nadendla S."/>
            <person name="Sichtig H."/>
        </authorList>
    </citation>
    <scope>NUCLEOTIDE SEQUENCE [LARGE SCALE GENOMIC DNA]</scope>
    <source>
        <strain evidence="3">FDAARGOS_387</strain>
    </source>
</reference>
<protein>
    <submittedName>
        <fullName evidence="1">Uncharacterized protein</fullName>
    </submittedName>
</protein>